<keyword evidence="5 6" id="KW-0472">Membrane</keyword>
<evidence type="ECO:0000313" key="9">
    <source>
        <dbReference type="EMBL" id="ATQ58333.1"/>
    </source>
</evidence>
<evidence type="ECO:0000256" key="3">
    <source>
        <dbReference type="ARBA" id="ARBA00022692"/>
    </source>
</evidence>
<evidence type="ECO:0000256" key="2">
    <source>
        <dbReference type="ARBA" id="ARBA00022448"/>
    </source>
</evidence>
<dbReference type="InterPro" id="IPR000515">
    <property type="entry name" value="MetI-like"/>
</dbReference>
<evidence type="ECO:0000256" key="7">
    <source>
        <dbReference type="SAM" id="MobiDB-lite"/>
    </source>
</evidence>
<name>A0A2D2C756_9RHOB</name>
<evidence type="ECO:0000256" key="6">
    <source>
        <dbReference type="RuleBase" id="RU363032"/>
    </source>
</evidence>
<proteinExistence type="inferred from homology"/>
<accession>A0A2D2C756</accession>
<dbReference type="GO" id="GO:0055085">
    <property type="term" value="P:transmembrane transport"/>
    <property type="evidence" value="ECO:0007669"/>
    <property type="project" value="InterPro"/>
</dbReference>
<feature type="region of interest" description="Disordered" evidence="7">
    <location>
        <begin position="1"/>
        <end position="21"/>
    </location>
</feature>
<feature type="transmembrane region" description="Helical" evidence="6">
    <location>
        <begin position="323"/>
        <end position="340"/>
    </location>
</feature>
<dbReference type="Proteomes" id="UP000229314">
    <property type="component" value="Plasmid pTT13-3"/>
</dbReference>
<gene>
    <name evidence="9" type="ORF">PYTT13_20450</name>
</gene>
<dbReference type="GeneID" id="78900020"/>
<protein>
    <submittedName>
        <fullName evidence="9">ABC transporter permease</fullName>
    </submittedName>
</protein>
<feature type="transmembrane region" description="Helical" evidence="6">
    <location>
        <begin position="201"/>
        <end position="222"/>
    </location>
</feature>
<dbReference type="PROSITE" id="PS50928">
    <property type="entry name" value="ABC_TM1"/>
    <property type="match status" value="1"/>
</dbReference>
<organism evidence="9 10">
    <name type="scientific">Paracoccus yeei</name>
    <dbReference type="NCBI Taxonomy" id="147645"/>
    <lineage>
        <taxon>Bacteria</taxon>
        <taxon>Pseudomonadati</taxon>
        <taxon>Pseudomonadota</taxon>
        <taxon>Alphaproteobacteria</taxon>
        <taxon>Rhodobacterales</taxon>
        <taxon>Paracoccaceae</taxon>
        <taxon>Paracoccus</taxon>
    </lineage>
</organism>
<feature type="transmembrane region" description="Helical" evidence="6">
    <location>
        <begin position="26"/>
        <end position="46"/>
    </location>
</feature>
<feature type="transmembrane region" description="Helical" evidence="6">
    <location>
        <begin position="242"/>
        <end position="260"/>
    </location>
</feature>
<geneLocation type="plasmid" evidence="10">
    <name>ptt13-3</name>
</geneLocation>
<feature type="transmembrane region" description="Helical" evidence="6">
    <location>
        <begin position="58"/>
        <end position="87"/>
    </location>
</feature>
<dbReference type="RefSeq" id="WP_099650662.1">
    <property type="nucleotide sequence ID" value="NZ_CAJGAB010000026.1"/>
</dbReference>
<evidence type="ECO:0000256" key="4">
    <source>
        <dbReference type="ARBA" id="ARBA00022989"/>
    </source>
</evidence>
<feature type="transmembrane region" description="Helical" evidence="6">
    <location>
        <begin position="126"/>
        <end position="144"/>
    </location>
</feature>
<comment type="subcellular location">
    <subcellularLocation>
        <location evidence="1 6">Cell membrane</location>
        <topology evidence="1 6">Multi-pass membrane protein</topology>
    </subcellularLocation>
</comment>
<dbReference type="SUPFAM" id="SSF161098">
    <property type="entry name" value="MetI-like"/>
    <property type="match status" value="1"/>
</dbReference>
<comment type="similarity">
    <text evidence="6">Belongs to the binding-protein-dependent transport system permease family.</text>
</comment>
<dbReference type="InterPro" id="IPR035906">
    <property type="entry name" value="MetI-like_sf"/>
</dbReference>
<dbReference type="GO" id="GO:0005886">
    <property type="term" value="C:plasma membrane"/>
    <property type="evidence" value="ECO:0007669"/>
    <property type="project" value="UniProtKB-SubCell"/>
</dbReference>
<dbReference type="Gene3D" id="1.10.3720.10">
    <property type="entry name" value="MetI-like"/>
    <property type="match status" value="1"/>
</dbReference>
<feature type="domain" description="ABC transmembrane type-1" evidence="8">
    <location>
        <begin position="197"/>
        <end position="392"/>
    </location>
</feature>
<evidence type="ECO:0000259" key="8">
    <source>
        <dbReference type="PROSITE" id="PS50928"/>
    </source>
</evidence>
<feature type="transmembrane region" description="Helical" evidence="6">
    <location>
        <begin position="373"/>
        <end position="396"/>
    </location>
</feature>
<keyword evidence="9" id="KW-0614">Plasmid</keyword>
<evidence type="ECO:0000256" key="1">
    <source>
        <dbReference type="ARBA" id="ARBA00004651"/>
    </source>
</evidence>
<feature type="transmembrane region" description="Helical" evidence="6">
    <location>
        <begin position="267"/>
        <end position="288"/>
    </location>
</feature>
<reference evidence="9 10" key="1">
    <citation type="submission" date="2017-10" db="EMBL/GenBank/DDBJ databases">
        <title>Complete genome sequence of Paracoccus yeei TT13 isolated from human skin.</title>
        <authorList>
            <person name="Lee K."/>
            <person name="Lim J.Y."/>
            <person name="Hwang I."/>
        </authorList>
    </citation>
    <scope>NUCLEOTIDE SEQUENCE [LARGE SCALE GENOMIC DNA]</scope>
    <source>
        <strain evidence="9 10">TT13</strain>
        <plasmid evidence="10">Plasmid ptt13-3</plasmid>
    </source>
</reference>
<evidence type="ECO:0000313" key="10">
    <source>
        <dbReference type="Proteomes" id="UP000229314"/>
    </source>
</evidence>
<feature type="transmembrane region" description="Helical" evidence="6">
    <location>
        <begin position="347"/>
        <end position="367"/>
    </location>
</feature>
<dbReference type="GO" id="GO:0031460">
    <property type="term" value="P:glycine betaine transport"/>
    <property type="evidence" value="ECO:0007669"/>
    <property type="project" value="TreeGrafter"/>
</dbReference>
<dbReference type="InterPro" id="IPR051204">
    <property type="entry name" value="ABC_transp_perm/SBD"/>
</dbReference>
<sequence length="406" mass="41342">MDPREPVQQDRPGPWPSEAAAGPARLSRTGAVFALTGGAALALPFAQFKPNRIVAGDAIGWAGALVQPVGSALAAALALLLAAGLWAGLGHRLRLALAAAGLFAVVLALGAAAHHLTPPGDRIARVAPAAGFWLMLLALGLMATDALARIRLTLGARALLLAAAVAGSWAVLASGWLDGVSVMREYGSRRALFQHEAVRHLWLALGSLGLALAAGLPLGLAIHGRERWRRPVLGALNVVQTIPSLALFGIMIPVLGWVAAHVPGAASAGIAGIGAFPALVALFLYSLLPVVSNTVTGLAGVAPETREAAHGTGMTDRQVALEILLPLALPLILAGVRIVLVQNIGLAVIAGLIGGGGFGTFVFQGLAQTATDLVLLGALPTIALALVAGLSLDLVVEALDRTRRAR</sequence>
<dbReference type="AlphaFoldDB" id="A0A2D2C756"/>
<evidence type="ECO:0000256" key="5">
    <source>
        <dbReference type="ARBA" id="ARBA00023136"/>
    </source>
</evidence>
<keyword evidence="2 6" id="KW-0813">Transport</keyword>
<dbReference type="PANTHER" id="PTHR30177:SF30">
    <property type="entry name" value="GLYCINE BETAINE UPTAKE SYSTEM PERMEASE PROTEIN YEHY"/>
    <property type="match status" value="1"/>
</dbReference>
<feature type="transmembrane region" description="Helical" evidence="6">
    <location>
        <begin position="156"/>
        <end position="180"/>
    </location>
</feature>
<dbReference type="EMBL" id="CP024425">
    <property type="protein sequence ID" value="ATQ58333.1"/>
    <property type="molecule type" value="Genomic_DNA"/>
</dbReference>
<keyword evidence="3 6" id="KW-0812">Transmembrane</keyword>
<feature type="transmembrane region" description="Helical" evidence="6">
    <location>
        <begin position="93"/>
        <end position="114"/>
    </location>
</feature>
<keyword evidence="4 6" id="KW-1133">Transmembrane helix</keyword>
<dbReference type="Pfam" id="PF00528">
    <property type="entry name" value="BPD_transp_1"/>
    <property type="match status" value="1"/>
</dbReference>
<dbReference type="PANTHER" id="PTHR30177">
    <property type="entry name" value="GLYCINE BETAINE/L-PROLINE TRANSPORT SYSTEM PERMEASE PROTEIN PROW"/>
    <property type="match status" value="1"/>
</dbReference>